<accession>A0A846N613</accession>
<dbReference type="AlphaFoldDB" id="A0A846N613"/>
<comment type="caution">
    <text evidence="1">The sequence shown here is derived from an EMBL/GenBank/DDBJ whole genome shotgun (WGS) entry which is preliminary data.</text>
</comment>
<dbReference type="Proteomes" id="UP000570514">
    <property type="component" value="Unassembled WGS sequence"/>
</dbReference>
<name>A0A846N613_9PROT</name>
<proteinExistence type="predicted"/>
<reference evidence="1 2" key="1">
    <citation type="submission" date="2020-03" db="EMBL/GenBank/DDBJ databases">
        <title>Genomic Encyclopedia of Type Strains, Phase IV (KMG-IV): sequencing the most valuable type-strain genomes for metagenomic binning, comparative biology and taxonomic classification.</title>
        <authorList>
            <person name="Goeker M."/>
        </authorList>
    </citation>
    <scope>NUCLEOTIDE SEQUENCE [LARGE SCALE GENOMIC DNA]</scope>
    <source>
        <strain evidence="1 2">DSM 19867</strain>
    </source>
</reference>
<gene>
    <name evidence="1" type="ORF">FHS83_003748</name>
</gene>
<dbReference type="RefSeq" id="WP_167084978.1">
    <property type="nucleotide sequence ID" value="NZ_BAAADC010000001.1"/>
</dbReference>
<dbReference type="EMBL" id="JAASRM010000001">
    <property type="protein sequence ID" value="NIK90430.1"/>
    <property type="molecule type" value="Genomic_DNA"/>
</dbReference>
<organism evidence="1 2">
    <name type="scientific">Rhizomicrobium palustre</name>
    <dbReference type="NCBI Taxonomy" id="189966"/>
    <lineage>
        <taxon>Bacteria</taxon>
        <taxon>Pseudomonadati</taxon>
        <taxon>Pseudomonadota</taxon>
        <taxon>Alphaproteobacteria</taxon>
        <taxon>Micropepsales</taxon>
        <taxon>Micropepsaceae</taxon>
        <taxon>Rhizomicrobium</taxon>
    </lineage>
</organism>
<keyword evidence="2" id="KW-1185">Reference proteome</keyword>
<evidence type="ECO:0000313" key="2">
    <source>
        <dbReference type="Proteomes" id="UP000570514"/>
    </source>
</evidence>
<evidence type="ECO:0000313" key="1">
    <source>
        <dbReference type="EMBL" id="NIK90430.1"/>
    </source>
</evidence>
<sequence>MSIDLSTFRPANAGELLQGILDYVAPIAGGEWEKAVPEVKGYLETVAQAAFLTTTQLAAGKITQEQADLAFHMQELSLNQILLYSKVLTYVTAQKVLNGVFQVLLSAVKNTTGVELSWLIT</sequence>
<protein>
    <submittedName>
        <fullName evidence="1">Uncharacterized protein</fullName>
    </submittedName>
</protein>